<dbReference type="Pfam" id="PF01810">
    <property type="entry name" value="LysE"/>
    <property type="match status" value="1"/>
</dbReference>
<reference evidence="7" key="1">
    <citation type="submission" date="2020-10" db="EMBL/GenBank/DDBJ databases">
        <title>Bacterium isolated from coastal waters sediment.</title>
        <authorList>
            <person name="Chen R.-J."/>
            <person name="Lu D.-C."/>
            <person name="Zhu K.-L."/>
            <person name="Du Z.-J."/>
        </authorList>
    </citation>
    <scope>NUCLEOTIDE SEQUENCE</scope>
    <source>
        <strain evidence="7">N1Y112</strain>
    </source>
</reference>
<comment type="caution">
    <text evidence="7">The sequence shown here is derived from an EMBL/GenBank/DDBJ whole genome shotgun (WGS) entry which is preliminary data.</text>
</comment>
<evidence type="ECO:0000313" key="8">
    <source>
        <dbReference type="Proteomes" id="UP000640333"/>
    </source>
</evidence>
<gene>
    <name evidence="7" type="ORF">IOQ59_07405</name>
</gene>
<dbReference type="PIRSF" id="PIRSF006324">
    <property type="entry name" value="LeuE"/>
    <property type="match status" value="1"/>
</dbReference>
<dbReference type="AlphaFoldDB" id="A0A8J7FBL3"/>
<feature type="transmembrane region" description="Helical" evidence="6">
    <location>
        <begin position="41"/>
        <end position="65"/>
    </location>
</feature>
<feature type="transmembrane region" description="Helical" evidence="6">
    <location>
        <begin position="149"/>
        <end position="170"/>
    </location>
</feature>
<evidence type="ECO:0000313" key="7">
    <source>
        <dbReference type="EMBL" id="MBE9397087.1"/>
    </source>
</evidence>
<feature type="transmembrane region" description="Helical" evidence="6">
    <location>
        <begin position="117"/>
        <end position="137"/>
    </location>
</feature>
<dbReference type="PANTHER" id="PTHR30086">
    <property type="entry name" value="ARGININE EXPORTER PROTEIN ARGO"/>
    <property type="match status" value="1"/>
</dbReference>
<keyword evidence="2" id="KW-1003">Cell membrane</keyword>
<proteinExistence type="predicted"/>
<dbReference type="EMBL" id="JADEYS010000006">
    <property type="protein sequence ID" value="MBE9397087.1"/>
    <property type="molecule type" value="Genomic_DNA"/>
</dbReference>
<evidence type="ECO:0000256" key="5">
    <source>
        <dbReference type="ARBA" id="ARBA00023136"/>
    </source>
</evidence>
<comment type="subcellular location">
    <subcellularLocation>
        <location evidence="1">Cell membrane</location>
        <topology evidence="1">Multi-pass membrane protein</topology>
    </subcellularLocation>
</comment>
<dbReference type="RefSeq" id="WP_193952642.1">
    <property type="nucleotide sequence ID" value="NZ_JADEYS010000006.1"/>
</dbReference>
<organism evidence="7 8">
    <name type="scientific">Pontibacterium sinense</name>
    <dbReference type="NCBI Taxonomy" id="2781979"/>
    <lineage>
        <taxon>Bacteria</taxon>
        <taxon>Pseudomonadati</taxon>
        <taxon>Pseudomonadota</taxon>
        <taxon>Gammaproteobacteria</taxon>
        <taxon>Oceanospirillales</taxon>
        <taxon>Oceanospirillaceae</taxon>
        <taxon>Pontibacterium</taxon>
    </lineage>
</organism>
<keyword evidence="3 6" id="KW-0812">Transmembrane</keyword>
<accession>A0A8J7FBL3</accession>
<evidence type="ECO:0000256" key="6">
    <source>
        <dbReference type="SAM" id="Phobius"/>
    </source>
</evidence>
<evidence type="ECO:0000256" key="3">
    <source>
        <dbReference type="ARBA" id="ARBA00022692"/>
    </source>
</evidence>
<dbReference type="PANTHER" id="PTHR30086:SF16">
    <property type="entry name" value="AMINO ACID EFFLUX PERMEASE RHTB FAMILY"/>
    <property type="match status" value="1"/>
</dbReference>
<dbReference type="Proteomes" id="UP000640333">
    <property type="component" value="Unassembled WGS sequence"/>
</dbReference>
<keyword evidence="4 6" id="KW-1133">Transmembrane helix</keyword>
<dbReference type="GO" id="GO:0015171">
    <property type="term" value="F:amino acid transmembrane transporter activity"/>
    <property type="evidence" value="ECO:0007669"/>
    <property type="project" value="TreeGrafter"/>
</dbReference>
<keyword evidence="5 6" id="KW-0472">Membrane</keyword>
<keyword evidence="8" id="KW-1185">Reference proteome</keyword>
<evidence type="ECO:0000256" key="4">
    <source>
        <dbReference type="ARBA" id="ARBA00022989"/>
    </source>
</evidence>
<evidence type="ECO:0000256" key="1">
    <source>
        <dbReference type="ARBA" id="ARBA00004651"/>
    </source>
</evidence>
<protein>
    <submittedName>
        <fullName evidence="7">LysE family translocator</fullName>
    </submittedName>
</protein>
<evidence type="ECO:0000256" key="2">
    <source>
        <dbReference type="ARBA" id="ARBA00022475"/>
    </source>
</evidence>
<dbReference type="GO" id="GO:0005886">
    <property type="term" value="C:plasma membrane"/>
    <property type="evidence" value="ECO:0007669"/>
    <property type="project" value="UniProtKB-SubCell"/>
</dbReference>
<dbReference type="InterPro" id="IPR001123">
    <property type="entry name" value="LeuE-type"/>
</dbReference>
<sequence>MTLATWLSILAICVLGAMTPGPSLAVVLRHTVTNSRQHGFAAAIFHAAGVALWALLTVWGLAILVTESPLLFKAITWGGAGYLAWLGFKALTAKGQGVLNVGQAPQVSYWRAGVDGLMISLLNPKLALFFIALFSQFVSADQSLSDQMIMMATAGGIDGLWYVLVALLFSQSRILAGLQKHTKWIDRITGGIFMGLAARVVTLS</sequence>
<name>A0A8J7FBL3_9GAMM</name>